<feature type="domain" description="Plastocyanin-like" evidence="3">
    <location>
        <begin position="227"/>
        <end position="309"/>
    </location>
</feature>
<evidence type="ECO:0000256" key="2">
    <source>
        <dbReference type="ARBA" id="ARBA00023002"/>
    </source>
</evidence>
<dbReference type="Pfam" id="PF00394">
    <property type="entry name" value="Cu-oxidase"/>
    <property type="match status" value="1"/>
</dbReference>
<dbReference type="InterPro" id="IPR001117">
    <property type="entry name" value="Cu-oxidase_2nd"/>
</dbReference>
<protein>
    <submittedName>
        <fullName evidence="6">Copper oxidase</fullName>
    </submittedName>
</protein>
<dbReference type="InterPro" id="IPR002355">
    <property type="entry name" value="Cu_oxidase_Cu_BS"/>
</dbReference>
<feature type="domain" description="Plastocyanin-like" evidence="4">
    <location>
        <begin position="388"/>
        <end position="495"/>
    </location>
</feature>
<dbReference type="Pfam" id="PF07732">
    <property type="entry name" value="Cu-oxidase_3"/>
    <property type="match status" value="1"/>
</dbReference>
<evidence type="ECO:0000259" key="5">
    <source>
        <dbReference type="Pfam" id="PF07732"/>
    </source>
</evidence>
<dbReference type="PATRIC" id="fig|1526658.3.peg.1940"/>
<evidence type="ECO:0000256" key="1">
    <source>
        <dbReference type="ARBA" id="ARBA00022723"/>
    </source>
</evidence>
<dbReference type="Gene3D" id="2.60.40.420">
    <property type="entry name" value="Cupredoxins - blue copper proteins"/>
    <property type="match status" value="3"/>
</dbReference>
<dbReference type="GO" id="GO:0005507">
    <property type="term" value="F:copper ion binding"/>
    <property type="evidence" value="ECO:0007669"/>
    <property type="project" value="InterPro"/>
</dbReference>
<reference evidence="6 7" key="1">
    <citation type="submission" date="2015-07" db="EMBL/GenBank/DDBJ databases">
        <title>Whole genome sequencing of Bosea vaviloviae isolated from cave pool.</title>
        <authorList>
            <person name="Tan N.E.H."/>
            <person name="Lee Y.P."/>
            <person name="Gan H.M."/>
            <person name="Barton H."/>
            <person name="Savka M.A."/>
        </authorList>
    </citation>
    <scope>NUCLEOTIDE SEQUENCE [LARGE SCALE GENOMIC DNA]</scope>
    <source>
        <strain evidence="6 7">SD260</strain>
    </source>
</reference>
<dbReference type="SUPFAM" id="SSF49503">
    <property type="entry name" value="Cupredoxins"/>
    <property type="match status" value="3"/>
</dbReference>
<dbReference type="RefSeq" id="WP_054211130.1">
    <property type="nucleotide sequence ID" value="NZ_LGSZ01000054.1"/>
</dbReference>
<dbReference type="AlphaFoldDB" id="A0A0N1F3Z1"/>
<dbReference type="PANTHER" id="PTHR11709:SF2">
    <property type="entry name" value="MULTICOPPER OXIDASE LPR1"/>
    <property type="match status" value="1"/>
</dbReference>
<keyword evidence="2" id="KW-0560">Oxidoreductase</keyword>
<evidence type="ECO:0000313" key="7">
    <source>
        <dbReference type="Proteomes" id="UP000037822"/>
    </source>
</evidence>
<sequence length="499" mass="53652">MNRRNLLASAGILATGTMAARYGFAQMSSMPGMQHGGAVPPKTVIQPIEGQPLPMLKEVGTGANGELVAELRASPASAEIVRGMKTPILAYNGMSPGPCFVAREGDLVRITLVNAIPGQESTIHWHGMPVPAEQDGNPMNPVTSGERRTYEFRLPEGSAGSYWYHPHPHKFTAEQVYRGLAGAFIVKPRGEDPVPAAFGDTPLFFTDMRLASDATMPASTPVDLMNGRQGDFVLVNGAYKPELSLEAGTRRRFRLYNALNAGYLRISFGGIKFALIGSDGGLLEAPVADMTEVLLAPAERAEVLVPFDGSQRSVTVQSLTYDRGWMGPGAPSAAAVDLMTISVTGSAAASIPPLPSKLRAIADLGASTITKRFVFGETIKMGGPGGMSMTFLINGKVFEPGRIDETMKVGQPEIWEIVNPTDMDHPFHIHGTQFQVIDTEKSGTRVAAPFKAWKDTVNVASKETVRIKIVQDMPGDRMYHCHILEHEHLGMMGTLRAGA</sequence>
<evidence type="ECO:0000259" key="3">
    <source>
        <dbReference type="Pfam" id="PF00394"/>
    </source>
</evidence>
<evidence type="ECO:0000259" key="4">
    <source>
        <dbReference type="Pfam" id="PF07731"/>
    </source>
</evidence>
<feature type="domain" description="Plastocyanin-like" evidence="5">
    <location>
        <begin position="78"/>
        <end position="189"/>
    </location>
</feature>
<dbReference type="GO" id="GO:0030288">
    <property type="term" value="C:outer membrane-bounded periplasmic space"/>
    <property type="evidence" value="ECO:0007669"/>
    <property type="project" value="TreeGrafter"/>
</dbReference>
<dbReference type="InterPro" id="IPR008972">
    <property type="entry name" value="Cupredoxin"/>
</dbReference>
<keyword evidence="1" id="KW-0479">Metal-binding</keyword>
<dbReference type="Proteomes" id="UP000037822">
    <property type="component" value="Unassembled WGS sequence"/>
</dbReference>
<proteinExistence type="predicted"/>
<dbReference type="InterPro" id="IPR045087">
    <property type="entry name" value="Cu-oxidase_fam"/>
</dbReference>
<dbReference type="EMBL" id="LGSZ01000054">
    <property type="protein sequence ID" value="KPH78386.1"/>
    <property type="molecule type" value="Genomic_DNA"/>
</dbReference>
<dbReference type="PANTHER" id="PTHR11709">
    <property type="entry name" value="MULTI-COPPER OXIDASE"/>
    <property type="match status" value="1"/>
</dbReference>
<comment type="caution">
    <text evidence="6">The sequence shown here is derived from an EMBL/GenBank/DDBJ whole genome shotgun (WGS) entry which is preliminary data.</text>
</comment>
<keyword evidence="7" id="KW-1185">Reference proteome</keyword>
<name>A0A0N1F3Z1_9HYPH</name>
<accession>A0A0N1F3Z1</accession>
<dbReference type="PROSITE" id="PS00080">
    <property type="entry name" value="MULTICOPPER_OXIDASE2"/>
    <property type="match status" value="1"/>
</dbReference>
<dbReference type="OrthoDB" id="9757546at2"/>
<dbReference type="InterPro" id="IPR011707">
    <property type="entry name" value="Cu-oxidase-like_N"/>
</dbReference>
<dbReference type="Pfam" id="PF07731">
    <property type="entry name" value="Cu-oxidase_2"/>
    <property type="match status" value="1"/>
</dbReference>
<evidence type="ECO:0000313" key="6">
    <source>
        <dbReference type="EMBL" id="KPH78386.1"/>
    </source>
</evidence>
<gene>
    <name evidence="6" type="ORF">AE618_21285</name>
</gene>
<dbReference type="GO" id="GO:0016491">
    <property type="term" value="F:oxidoreductase activity"/>
    <property type="evidence" value="ECO:0007669"/>
    <property type="project" value="UniProtKB-KW"/>
</dbReference>
<dbReference type="InterPro" id="IPR011706">
    <property type="entry name" value="Cu-oxidase_C"/>
</dbReference>
<organism evidence="6 7">
    <name type="scientific">Bosea vaviloviae</name>
    <dbReference type="NCBI Taxonomy" id="1526658"/>
    <lineage>
        <taxon>Bacteria</taxon>
        <taxon>Pseudomonadati</taxon>
        <taxon>Pseudomonadota</taxon>
        <taxon>Alphaproteobacteria</taxon>
        <taxon>Hyphomicrobiales</taxon>
        <taxon>Boseaceae</taxon>
        <taxon>Bosea</taxon>
    </lineage>
</organism>